<organism evidence="2 3">
    <name type="scientific">Nonomuraea longicatena</name>
    <dbReference type="NCBI Taxonomy" id="83682"/>
    <lineage>
        <taxon>Bacteria</taxon>
        <taxon>Bacillati</taxon>
        <taxon>Actinomycetota</taxon>
        <taxon>Actinomycetes</taxon>
        <taxon>Streptosporangiales</taxon>
        <taxon>Streptosporangiaceae</taxon>
        <taxon>Nonomuraea</taxon>
    </lineage>
</organism>
<proteinExistence type="predicted"/>
<dbReference type="RefSeq" id="WP_343952902.1">
    <property type="nucleotide sequence ID" value="NZ_BAAAHQ010000032.1"/>
</dbReference>
<reference evidence="2 3" key="1">
    <citation type="journal article" date="2019" name="Int. J. Syst. Evol. Microbiol.">
        <title>The Global Catalogue of Microorganisms (GCM) 10K type strain sequencing project: providing services to taxonomists for standard genome sequencing and annotation.</title>
        <authorList>
            <consortium name="The Broad Institute Genomics Platform"/>
            <consortium name="The Broad Institute Genome Sequencing Center for Infectious Disease"/>
            <person name="Wu L."/>
            <person name="Ma J."/>
        </authorList>
    </citation>
    <scope>NUCLEOTIDE SEQUENCE [LARGE SCALE GENOMIC DNA]</scope>
    <source>
        <strain evidence="2 3">JCM 11136</strain>
    </source>
</reference>
<evidence type="ECO:0000313" key="2">
    <source>
        <dbReference type="EMBL" id="GAA0942094.1"/>
    </source>
</evidence>
<evidence type="ECO:0000256" key="1">
    <source>
        <dbReference type="SAM" id="MobiDB-lite"/>
    </source>
</evidence>
<gene>
    <name evidence="2" type="ORF">GCM10009560_54490</name>
</gene>
<protein>
    <submittedName>
        <fullName evidence="2">Uncharacterized protein</fullName>
    </submittedName>
</protein>
<keyword evidence="3" id="KW-1185">Reference proteome</keyword>
<name>A0ABN1QFS5_9ACTN</name>
<feature type="compositionally biased region" description="Low complexity" evidence="1">
    <location>
        <begin position="125"/>
        <end position="229"/>
    </location>
</feature>
<evidence type="ECO:0000313" key="3">
    <source>
        <dbReference type="Proteomes" id="UP001501578"/>
    </source>
</evidence>
<sequence length="337" mass="33874">MSLSDVIRNIARTVTDKEKAKEIPLLVIQSTLSAAGQALQLVDRMKNSIKSLGSKDDDPAAANGQGDDSRPAVERLLDREDAKNTDDAEEGTPKPARREPVIFAPRPGTASSNGSDPKPDPVIFSPAKSASSAETPAPATSADTGTSAATSKAATAEASAPEAVATAPEPVAAASGPVTAPEPVVAEPVVVGEPATAGGTDSASAGTTPASAVPAEADAVPAEATAKAEQGADAKRAPAKAKAGGEAVAVQDTQAPATQDAQAAAVQDAQDASAGVSAGAEPMPGYGELSVASLRARMRGKSAEQITELLAYEQATQGRPQVVKMYENRLVKLATPE</sequence>
<dbReference type="Proteomes" id="UP001501578">
    <property type="component" value="Unassembled WGS sequence"/>
</dbReference>
<dbReference type="EMBL" id="BAAAHQ010000032">
    <property type="protein sequence ID" value="GAA0942094.1"/>
    <property type="molecule type" value="Genomic_DNA"/>
</dbReference>
<comment type="caution">
    <text evidence="2">The sequence shown here is derived from an EMBL/GenBank/DDBJ whole genome shotgun (WGS) entry which is preliminary data.</text>
</comment>
<feature type="region of interest" description="Disordered" evidence="1">
    <location>
        <begin position="50"/>
        <end position="286"/>
    </location>
</feature>
<feature type="compositionally biased region" description="Basic and acidic residues" evidence="1">
    <location>
        <begin position="67"/>
        <end position="86"/>
    </location>
</feature>
<feature type="compositionally biased region" description="Low complexity" evidence="1">
    <location>
        <begin position="240"/>
        <end position="272"/>
    </location>
</feature>
<accession>A0ABN1QFS5</accession>